<keyword evidence="6" id="KW-0418">Kinase</keyword>
<organism evidence="11 12">
    <name type="scientific">Streptomonospora alba</name>
    <dbReference type="NCBI Taxonomy" id="183763"/>
    <lineage>
        <taxon>Bacteria</taxon>
        <taxon>Bacillati</taxon>
        <taxon>Actinomycetota</taxon>
        <taxon>Actinomycetes</taxon>
        <taxon>Streptosporangiales</taxon>
        <taxon>Nocardiopsidaceae</taxon>
        <taxon>Streptomonospora</taxon>
    </lineage>
</organism>
<evidence type="ECO:0000256" key="1">
    <source>
        <dbReference type="ARBA" id="ARBA00000085"/>
    </source>
</evidence>
<keyword evidence="12" id="KW-1185">Reference proteome</keyword>
<name>A0A0C2JEL4_9ACTN</name>
<feature type="transmembrane region" description="Helical" evidence="9">
    <location>
        <begin position="79"/>
        <end position="103"/>
    </location>
</feature>
<dbReference type="AlphaFoldDB" id="A0A0C2JEL4"/>
<keyword evidence="7" id="KW-0067">ATP-binding</keyword>
<feature type="transmembrane region" description="Helical" evidence="9">
    <location>
        <begin position="15"/>
        <end position="36"/>
    </location>
</feature>
<proteinExistence type="predicted"/>
<dbReference type="SMART" id="SM00387">
    <property type="entry name" value="HATPase_c"/>
    <property type="match status" value="1"/>
</dbReference>
<dbReference type="GO" id="GO:0005524">
    <property type="term" value="F:ATP binding"/>
    <property type="evidence" value="ECO:0007669"/>
    <property type="project" value="UniProtKB-KW"/>
</dbReference>
<reference evidence="12" key="1">
    <citation type="journal article" date="2015" name="Chem. Biol.">
        <title>Structure, bioactivity, and resistance mechanism of streptomonomicin, an unusual lasso Peptide from an understudied halophilic actinomycete.</title>
        <authorList>
            <person name="Metelev M."/>
            <person name="Tietz J.I."/>
            <person name="Melby J.O."/>
            <person name="Blair P.M."/>
            <person name="Zhu L."/>
            <person name="Livnat I."/>
            <person name="Severinov K."/>
            <person name="Mitchell D.A."/>
        </authorList>
    </citation>
    <scope>NUCLEOTIDE SEQUENCE [LARGE SCALE GENOMIC DNA]</scope>
    <source>
        <strain evidence="12">YIM 90003</strain>
    </source>
</reference>
<keyword evidence="9" id="KW-0472">Membrane</keyword>
<dbReference type="PANTHER" id="PTHR24421:SF10">
    <property type="entry name" value="NITRATE_NITRITE SENSOR PROTEIN NARQ"/>
    <property type="match status" value="1"/>
</dbReference>
<protein>
    <recommendedName>
        <fullName evidence="2">histidine kinase</fullName>
        <ecNumber evidence="2">2.7.13.3</ecNumber>
    </recommendedName>
</protein>
<dbReference type="InterPro" id="IPR050482">
    <property type="entry name" value="Sensor_HK_TwoCompSys"/>
</dbReference>
<feature type="domain" description="Histidine kinase/HSP90-like ATPase" evidence="10">
    <location>
        <begin position="309"/>
        <end position="401"/>
    </location>
</feature>
<dbReference type="Gene3D" id="1.20.5.1930">
    <property type="match status" value="1"/>
</dbReference>
<dbReference type="EMBL" id="JROO01000009">
    <property type="protein sequence ID" value="KIH99786.1"/>
    <property type="molecule type" value="Genomic_DNA"/>
</dbReference>
<feature type="transmembrane region" description="Helical" evidence="9">
    <location>
        <begin position="48"/>
        <end position="67"/>
    </location>
</feature>
<dbReference type="GO" id="GO:0016020">
    <property type="term" value="C:membrane"/>
    <property type="evidence" value="ECO:0007669"/>
    <property type="project" value="InterPro"/>
</dbReference>
<evidence type="ECO:0000256" key="8">
    <source>
        <dbReference type="ARBA" id="ARBA00023012"/>
    </source>
</evidence>
<dbReference type="PANTHER" id="PTHR24421">
    <property type="entry name" value="NITRATE/NITRITE SENSOR PROTEIN NARX-RELATED"/>
    <property type="match status" value="1"/>
</dbReference>
<evidence type="ECO:0000256" key="7">
    <source>
        <dbReference type="ARBA" id="ARBA00022840"/>
    </source>
</evidence>
<feature type="transmembrane region" description="Helical" evidence="9">
    <location>
        <begin position="145"/>
        <end position="167"/>
    </location>
</feature>
<dbReference type="InterPro" id="IPR036890">
    <property type="entry name" value="HATPase_C_sf"/>
</dbReference>
<dbReference type="SUPFAM" id="SSF55874">
    <property type="entry name" value="ATPase domain of HSP90 chaperone/DNA topoisomerase II/histidine kinase"/>
    <property type="match status" value="1"/>
</dbReference>
<dbReference type="Pfam" id="PF02518">
    <property type="entry name" value="HATPase_c"/>
    <property type="match status" value="1"/>
</dbReference>
<keyword evidence="4" id="KW-0808">Transferase</keyword>
<keyword evidence="9" id="KW-1133">Transmembrane helix</keyword>
<dbReference type="CDD" id="cd16917">
    <property type="entry name" value="HATPase_UhpB-NarQ-NarX-like"/>
    <property type="match status" value="1"/>
</dbReference>
<keyword evidence="3" id="KW-0597">Phosphoprotein</keyword>
<evidence type="ECO:0000259" key="10">
    <source>
        <dbReference type="SMART" id="SM00387"/>
    </source>
</evidence>
<evidence type="ECO:0000256" key="3">
    <source>
        <dbReference type="ARBA" id="ARBA00022553"/>
    </source>
</evidence>
<evidence type="ECO:0000256" key="9">
    <source>
        <dbReference type="SAM" id="Phobius"/>
    </source>
</evidence>
<evidence type="ECO:0000256" key="5">
    <source>
        <dbReference type="ARBA" id="ARBA00022741"/>
    </source>
</evidence>
<accession>A0A0C2JEL4</accession>
<comment type="caution">
    <text evidence="11">The sequence shown here is derived from an EMBL/GenBank/DDBJ whole genome shotgun (WGS) entry which is preliminary data.</text>
</comment>
<dbReference type="Pfam" id="PF07730">
    <property type="entry name" value="HisKA_3"/>
    <property type="match status" value="1"/>
</dbReference>
<evidence type="ECO:0000256" key="6">
    <source>
        <dbReference type="ARBA" id="ARBA00022777"/>
    </source>
</evidence>
<evidence type="ECO:0000256" key="4">
    <source>
        <dbReference type="ARBA" id="ARBA00022679"/>
    </source>
</evidence>
<evidence type="ECO:0000313" key="12">
    <source>
        <dbReference type="Proteomes" id="UP000031675"/>
    </source>
</evidence>
<evidence type="ECO:0000313" key="11">
    <source>
        <dbReference type="EMBL" id="KIH99786.1"/>
    </source>
</evidence>
<evidence type="ECO:0000256" key="2">
    <source>
        <dbReference type="ARBA" id="ARBA00012438"/>
    </source>
</evidence>
<keyword evidence="8" id="KW-0902">Two-component regulatory system</keyword>
<feature type="transmembrane region" description="Helical" evidence="9">
    <location>
        <begin position="110"/>
        <end position="133"/>
    </location>
</feature>
<comment type="catalytic activity">
    <reaction evidence="1">
        <text>ATP + protein L-histidine = ADP + protein N-phospho-L-histidine.</text>
        <dbReference type="EC" id="2.7.13.3"/>
    </reaction>
</comment>
<keyword evidence="9" id="KW-0812">Transmembrane</keyword>
<dbReference type="STRING" id="183763.LP52_05025"/>
<dbReference type="Gene3D" id="3.30.565.10">
    <property type="entry name" value="Histidine kinase-like ATPase, C-terminal domain"/>
    <property type="match status" value="1"/>
</dbReference>
<dbReference type="InterPro" id="IPR011712">
    <property type="entry name" value="Sig_transdc_His_kin_sub3_dim/P"/>
</dbReference>
<keyword evidence="5" id="KW-0547">Nucleotide-binding</keyword>
<gene>
    <name evidence="11" type="ORF">LP52_05025</name>
</gene>
<dbReference type="GO" id="GO:0046983">
    <property type="term" value="F:protein dimerization activity"/>
    <property type="evidence" value="ECO:0007669"/>
    <property type="project" value="InterPro"/>
</dbReference>
<sequence length="409" mass="44258">MLGWLELTENRPPRILSLFFWGAIGATVLVGAASFISENPLTWPPRSPLLVVGVLSTVLVCATWLVIPWTPAAPARRKAMTVVFLAGTLFAMLWGNFTAFVLMSLAIGNALIVLGVAAAFGYIALAALFHLVVSLANPAQTLMDAALNTSVALIQSGAVLLVFLALFEASRTARQTRRLYTELEEAHAELRHYADRVRELTVTEERARMARDMHDSVGHHLTVVNLGLQNARRFRRSRPEEAWQEVAEAQRLTEEALQDARRWVRALRPLRLEGQTVPEAMRRLTESLSGAGVDVGFTVSGVWPGLAQDVDTACYRAAQEGLTNALRHSGARRIDVSVRCGDSVVVSVCDDGRGAEAEAVRTGPGLRGLRGRIEALGGDMECLPQGALGGTELRVAFPVNAGAQAEVPQ</sequence>
<dbReference type="Proteomes" id="UP000031675">
    <property type="component" value="Unassembled WGS sequence"/>
</dbReference>
<dbReference type="InterPro" id="IPR003594">
    <property type="entry name" value="HATPase_dom"/>
</dbReference>
<dbReference type="GO" id="GO:0000155">
    <property type="term" value="F:phosphorelay sensor kinase activity"/>
    <property type="evidence" value="ECO:0007669"/>
    <property type="project" value="InterPro"/>
</dbReference>
<dbReference type="EC" id="2.7.13.3" evidence="2"/>